<evidence type="ECO:0000313" key="2">
    <source>
        <dbReference type="EMBL" id="HGQ74404.1"/>
    </source>
</evidence>
<accession>A0A7C4NPF0</accession>
<evidence type="ECO:0000313" key="1">
    <source>
        <dbReference type="EMBL" id="HGQ59135.1"/>
    </source>
</evidence>
<comment type="caution">
    <text evidence="2">The sequence shown here is derived from an EMBL/GenBank/DDBJ whole genome shotgun (WGS) entry which is preliminary data.</text>
</comment>
<dbReference type="EMBL" id="DTBE01000005">
    <property type="protein sequence ID" value="HGQ59135.1"/>
    <property type="molecule type" value="Genomic_DNA"/>
</dbReference>
<organism evidence="2">
    <name type="scientific">Staphylothermus marinus</name>
    <dbReference type="NCBI Taxonomy" id="2280"/>
    <lineage>
        <taxon>Archaea</taxon>
        <taxon>Thermoproteota</taxon>
        <taxon>Thermoprotei</taxon>
        <taxon>Desulfurococcales</taxon>
        <taxon>Desulfurococcaceae</taxon>
        <taxon>Staphylothermus</taxon>
    </lineage>
</organism>
<proteinExistence type="predicted"/>
<sequence length="182" mass="20817">MVKYRYMVVRNDKVVGIYDDFIEAFKRVVETPGSELYRIELVMSMKEEEASSVKDLLTAEIEPVEAPIGRVRAVKKIVVLDPETAPGEFLNLIDSFENIEFYVNSKIVDEETRSRINVSIYDADSEEDFIRFLKTVSLKGNVILVTSSKKLYVKSLGIKSVKSVFRLPDERIEDVLVELLKS</sequence>
<gene>
    <name evidence="1" type="ORF">ENU09_00190</name>
    <name evidence="2" type="ORF">ENU20_04950</name>
</gene>
<name>A0A7C4NPF0_STAMA</name>
<reference evidence="2" key="1">
    <citation type="journal article" date="2020" name="mSystems">
        <title>Genome- and Community-Level Interaction Insights into Carbon Utilization and Element Cycling Functions of Hydrothermarchaeota in Hydrothermal Sediment.</title>
        <authorList>
            <person name="Zhou Z."/>
            <person name="Liu Y."/>
            <person name="Xu W."/>
            <person name="Pan J."/>
            <person name="Luo Z.H."/>
            <person name="Li M."/>
        </authorList>
    </citation>
    <scope>NUCLEOTIDE SEQUENCE [LARGE SCALE GENOMIC DNA]</scope>
    <source>
        <strain evidence="1">SpSt-638</strain>
        <strain evidence="2">SpSt-648</strain>
    </source>
</reference>
<dbReference type="AlphaFoldDB" id="A0A7C4NPF0"/>
<protein>
    <submittedName>
        <fullName evidence="2">Uncharacterized protein</fullName>
    </submittedName>
</protein>
<dbReference type="EMBL" id="DTBP01000043">
    <property type="protein sequence ID" value="HGQ74404.1"/>
    <property type="molecule type" value="Genomic_DNA"/>
</dbReference>